<reference evidence="4 5" key="1">
    <citation type="submission" date="2017-02" db="EMBL/GenBank/DDBJ databases">
        <authorList>
            <person name="Peterson S.W."/>
        </authorList>
    </citation>
    <scope>NUCLEOTIDE SEQUENCE [LARGE SCALE GENOMIC DNA]</scope>
    <source>
        <strain evidence="4 5">M1</strain>
    </source>
</reference>
<accession>A0A1T5L3P9</accession>
<dbReference type="InterPro" id="IPR010426">
    <property type="entry name" value="MTTB_MeTrfase"/>
</dbReference>
<name>A0A1T5L3P9_9FIRM</name>
<gene>
    <name evidence="4" type="ORF">SAMN02194393_02461</name>
</gene>
<keyword evidence="5" id="KW-1185">Reference proteome</keyword>
<protein>
    <submittedName>
        <fullName evidence="4">Trimethylamine---corrinoid protein Co-methyltransferase</fullName>
    </submittedName>
</protein>
<dbReference type="AlphaFoldDB" id="A0A1T5L3P9"/>
<keyword evidence="3 4" id="KW-0808">Transferase</keyword>
<keyword evidence="2 4" id="KW-0489">Methyltransferase</keyword>
<evidence type="ECO:0000256" key="1">
    <source>
        <dbReference type="ARBA" id="ARBA00007137"/>
    </source>
</evidence>
<evidence type="ECO:0000256" key="2">
    <source>
        <dbReference type="ARBA" id="ARBA00022603"/>
    </source>
</evidence>
<evidence type="ECO:0000256" key="3">
    <source>
        <dbReference type="ARBA" id="ARBA00022679"/>
    </source>
</evidence>
<dbReference type="RefSeq" id="WP_079491987.1">
    <property type="nucleotide sequence ID" value="NZ_FUZT01000005.1"/>
</dbReference>
<comment type="similarity">
    <text evidence="1">Belongs to the trimethylamine methyltransferase family.</text>
</comment>
<organism evidence="4 5">
    <name type="scientific">Maledivibacter halophilus</name>
    <dbReference type="NCBI Taxonomy" id="36842"/>
    <lineage>
        <taxon>Bacteria</taxon>
        <taxon>Bacillati</taxon>
        <taxon>Bacillota</taxon>
        <taxon>Clostridia</taxon>
        <taxon>Peptostreptococcales</taxon>
        <taxon>Caminicellaceae</taxon>
        <taxon>Maledivibacter</taxon>
    </lineage>
</organism>
<evidence type="ECO:0000313" key="5">
    <source>
        <dbReference type="Proteomes" id="UP000190285"/>
    </source>
</evidence>
<dbReference type="Pfam" id="PF06253">
    <property type="entry name" value="MTTB"/>
    <property type="match status" value="1"/>
</dbReference>
<dbReference type="GO" id="GO:0008168">
    <property type="term" value="F:methyltransferase activity"/>
    <property type="evidence" value="ECO:0007669"/>
    <property type="project" value="UniProtKB-KW"/>
</dbReference>
<dbReference type="OrthoDB" id="5418352at2"/>
<dbReference type="STRING" id="36842.SAMN02194393_02461"/>
<evidence type="ECO:0000313" key="4">
    <source>
        <dbReference type="EMBL" id="SKC70553.1"/>
    </source>
</evidence>
<dbReference type="EMBL" id="FUZT01000005">
    <property type="protein sequence ID" value="SKC70553.1"/>
    <property type="molecule type" value="Genomic_DNA"/>
</dbReference>
<sequence length="475" mass="52914">MKPELKFLSKKELLYIHNVALDLLEDMGIELLLEEARDILKEGGAKVEGNIVKIPRELVAKAIKTAPKRDEFVLYGRNEENDIRINESAPVLAAMTMATQVIDLETREKRPATDEDLVHLTRVCEKLENVSIASALVTPQDVPQRACDWYTWATSIKNTTKHITGGAVGKEGVRDAIRMASLAVGSEEAFLERPFISFWVLTMPPMKIDNLTLEVLIEASRYKVPSIISSGGILGLTSPITIESALAHTHAEILACIALSQIINPGTPVVYTSFVRSMDMRTSNVSMSSPEFAIMKSCMGELGRFLNLPTRMPAMLRDAKVLDAQAGFETGMVGTIGAMASDIIEGMQFDMDMVVDYADLPYCNECMAQIKRVMRGVDITDSRLALDVLFEIGHGGNFLSHTHTVSNFRKEIFMPKLAERGMWGDWEKSGSLDIKDKSLKLVRKMVEESKDMELLDEETQKKIDQIAYEASLKYK</sequence>
<proteinExistence type="inferred from homology"/>
<dbReference type="GO" id="GO:0015948">
    <property type="term" value="P:methanogenesis"/>
    <property type="evidence" value="ECO:0007669"/>
    <property type="project" value="InterPro"/>
</dbReference>
<dbReference type="Proteomes" id="UP000190285">
    <property type="component" value="Unassembled WGS sequence"/>
</dbReference>
<dbReference type="InterPro" id="IPR038601">
    <property type="entry name" value="MttB-like_sf"/>
</dbReference>
<dbReference type="Gene3D" id="3.20.20.480">
    <property type="entry name" value="Trimethylamine methyltransferase-like"/>
    <property type="match status" value="1"/>
</dbReference>
<dbReference type="GO" id="GO:0032259">
    <property type="term" value="P:methylation"/>
    <property type="evidence" value="ECO:0007669"/>
    <property type="project" value="UniProtKB-KW"/>
</dbReference>